<protein>
    <submittedName>
        <fullName evidence="1">Uncharacterized protein</fullName>
    </submittedName>
</protein>
<comment type="caution">
    <text evidence="1">The sequence shown here is derived from an EMBL/GenBank/DDBJ whole genome shotgun (WGS) entry which is preliminary data.</text>
</comment>
<keyword evidence="2" id="KW-1185">Reference proteome</keyword>
<name>A0ABT3MKD7_9LEPT</name>
<reference evidence="1 2" key="1">
    <citation type="submission" date="2022-06" db="EMBL/GenBank/DDBJ databases">
        <title>Leptospira isolates from biofilms formed at urban environments.</title>
        <authorList>
            <person name="Ribeiro P.S."/>
            <person name="Sousa T."/>
            <person name="Carvalho N."/>
            <person name="Aburjaile F."/>
            <person name="Neves F."/>
            <person name="Oliveira D."/>
            <person name="Blanco L."/>
            <person name="Lima J."/>
            <person name="Costa F."/>
            <person name="Brenig B."/>
            <person name="Soares S."/>
            <person name="Ramos R."/>
            <person name="Goes-Neto A."/>
            <person name="Matiuzzi M."/>
            <person name="Azevedo V."/>
            <person name="Ristow P."/>
        </authorList>
    </citation>
    <scope>NUCLEOTIDE SEQUENCE [LARGE SCALE GENOMIC DNA]</scope>
    <source>
        <strain evidence="1 2">VSF19</strain>
    </source>
</reference>
<organism evidence="1 2">
    <name type="scientific">Leptospira soteropolitanensis</name>
    <dbReference type="NCBI Taxonomy" id="2950025"/>
    <lineage>
        <taxon>Bacteria</taxon>
        <taxon>Pseudomonadati</taxon>
        <taxon>Spirochaetota</taxon>
        <taxon>Spirochaetia</taxon>
        <taxon>Leptospirales</taxon>
        <taxon>Leptospiraceae</taxon>
        <taxon>Leptospira</taxon>
    </lineage>
</organism>
<accession>A0ABT3MKD7</accession>
<proteinExistence type="predicted"/>
<sequence>MANLGGLRKQNKSFVLRSLYVLIIEGSGSGAPPPEIINLEGIKKYQRIQS</sequence>
<dbReference type="RefSeq" id="WP_265368943.1">
    <property type="nucleotide sequence ID" value="NZ_JAMQPM010000006.1"/>
</dbReference>
<evidence type="ECO:0000313" key="2">
    <source>
        <dbReference type="Proteomes" id="UP001208912"/>
    </source>
</evidence>
<evidence type="ECO:0000313" key="1">
    <source>
        <dbReference type="EMBL" id="MCW7527351.1"/>
    </source>
</evidence>
<gene>
    <name evidence="1" type="ORF">ND861_13395</name>
</gene>
<dbReference type="Proteomes" id="UP001208912">
    <property type="component" value="Unassembled WGS sequence"/>
</dbReference>
<dbReference type="EMBL" id="JAMQPM010000006">
    <property type="protein sequence ID" value="MCW7527351.1"/>
    <property type="molecule type" value="Genomic_DNA"/>
</dbReference>